<accession>A0A8T7MAA8</accession>
<dbReference type="EMBL" id="CP128400">
    <property type="protein sequence ID" value="WJW68895.1"/>
    <property type="molecule type" value="Genomic_DNA"/>
</dbReference>
<dbReference type="EMBL" id="JACATZ010000003">
    <property type="protein sequence ID" value="NWJ48966.1"/>
    <property type="molecule type" value="Genomic_DNA"/>
</dbReference>
<dbReference type="InterPro" id="IPR013078">
    <property type="entry name" value="His_Pase_superF_clade-1"/>
</dbReference>
<dbReference type="Gene3D" id="3.40.50.1240">
    <property type="entry name" value="Phosphoglycerate mutase-like"/>
    <property type="match status" value="1"/>
</dbReference>
<keyword evidence="7" id="KW-1185">Reference proteome</keyword>
<dbReference type="GO" id="GO:0043456">
    <property type="term" value="P:regulation of pentose-phosphate shunt"/>
    <property type="evidence" value="ECO:0007669"/>
    <property type="project" value="TreeGrafter"/>
</dbReference>
<evidence type="ECO:0000313" key="4">
    <source>
        <dbReference type="EMBL" id="NWJ48966.1"/>
    </source>
</evidence>
<keyword evidence="1" id="KW-0378">Hydrolase</keyword>
<dbReference type="GO" id="GO:0045820">
    <property type="term" value="P:negative regulation of glycolytic process"/>
    <property type="evidence" value="ECO:0007669"/>
    <property type="project" value="TreeGrafter"/>
</dbReference>
<dbReference type="PROSITE" id="PS00175">
    <property type="entry name" value="PG_MUTASE"/>
    <property type="match status" value="1"/>
</dbReference>
<dbReference type="GO" id="GO:0004331">
    <property type="term" value="F:fructose-2,6-bisphosphate 2-phosphatase activity"/>
    <property type="evidence" value="ECO:0007669"/>
    <property type="project" value="TreeGrafter"/>
</dbReference>
<feature type="active site" description="Tele-phosphohistidine intermediate" evidence="2">
    <location>
        <position position="8"/>
    </location>
</feature>
<dbReference type="GO" id="GO:0005829">
    <property type="term" value="C:cytosol"/>
    <property type="evidence" value="ECO:0007669"/>
    <property type="project" value="TreeGrafter"/>
</dbReference>
<evidence type="ECO:0000313" key="7">
    <source>
        <dbReference type="Proteomes" id="UP001431572"/>
    </source>
</evidence>
<evidence type="ECO:0000256" key="2">
    <source>
        <dbReference type="PIRSR" id="PIRSR613078-1"/>
    </source>
</evidence>
<evidence type="ECO:0000256" key="1">
    <source>
        <dbReference type="ARBA" id="ARBA00022801"/>
    </source>
</evidence>
<dbReference type="InterPro" id="IPR029033">
    <property type="entry name" value="His_PPase_superfam"/>
</dbReference>
<name>A0A8T7MAA8_9CHLR</name>
<dbReference type="RefSeq" id="WP_341470800.1">
    <property type="nucleotide sequence ID" value="NZ_CP128400.1"/>
</dbReference>
<proteinExistence type="predicted"/>
<reference evidence="4 6" key="1">
    <citation type="submission" date="2020-06" db="EMBL/GenBank/DDBJ databases">
        <title>Anoxygenic phototrophic Chloroflexota member uses a Type I reaction center.</title>
        <authorList>
            <person name="Tsuji J.M."/>
            <person name="Shaw N.A."/>
            <person name="Nagashima S."/>
            <person name="Venkiteswaran J."/>
            <person name="Schiff S.L."/>
            <person name="Hanada S."/>
            <person name="Tank M."/>
            <person name="Neufeld J.D."/>
        </authorList>
    </citation>
    <scope>NUCLEOTIDE SEQUENCE [LARGE SCALE GENOMIC DNA]</scope>
    <source>
        <strain evidence="4">L227-S17</strain>
    </source>
</reference>
<dbReference type="InterPro" id="IPR001345">
    <property type="entry name" value="PG/BPGM_mutase_AS"/>
</dbReference>
<dbReference type="CDD" id="cd07067">
    <property type="entry name" value="HP_PGM_like"/>
    <property type="match status" value="1"/>
</dbReference>
<protein>
    <submittedName>
        <fullName evidence="4">Histidine phosphatase family protein</fullName>
    </submittedName>
</protein>
<dbReference type="InterPro" id="IPR051695">
    <property type="entry name" value="Phosphoglycerate_Mutase"/>
</dbReference>
<dbReference type="PANTHER" id="PTHR46517">
    <property type="entry name" value="FRUCTOSE-2,6-BISPHOSPHATASE TIGAR"/>
    <property type="match status" value="1"/>
</dbReference>
<dbReference type="Proteomes" id="UP000521676">
    <property type="component" value="Unassembled WGS sequence"/>
</dbReference>
<evidence type="ECO:0000256" key="3">
    <source>
        <dbReference type="PIRSR" id="PIRSR613078-2"/>
    </source>
</evidence>
<sequence length="245" mass="27846">MFLYLVRHGQSVWNAENRHQGWQNVPLSPLGELQAQRIAQRLSNMQFDYRYTSPILRCYDTAATIVKAQGLAPETALEVDENIKEGRISARREGRLNKELFSDWTDEEKRLFREDYSFKFEDGESVKGVIERTLAFFERVAALSEEPLPDEKEEELETRPKPTPKTALVVAHLLNIQILTLYALNSLDAIQRRQDNIDRLAIGNCSLTVIETNLKGKAPFFRVHTVSDASHLAGLKAPEPPIAQG</sequence>
<dbReference type="Pfam" id="PF00300">
    <property type="entry name" value="His_Phos_1"/>
    <property type="match status" value="1"/>
</dbReference>
<organism evidence="4 6">
    <name type="scientific">Candidatus Chlorohelix allophototropha</name>
    <dbReference type="NCBI Taxonomy" id="3003348"/>
    <lineage>
        <taxon>Bacteria</taxon>
        <taxon>Bacillati</taxon>
        <taxon>Chloroflexota</taxon>
        <taxon>Chloroflexia</taxon>
        <taxon>Candidatus Chloroheliales</taxon>
        <taxon>Candidatus Chloroheliaceae</taxon>
        <taxon>Candidatus Chlorohelix</taxon>
    </lineage>
</organism>
<dbReference type="PANTHER" id="PTHR46517:SF1">
    <property type="entry name" value="FRUCTOSE-2,6-BISPHOSPHATASE TIGAR"/>
    <property type="match status" value="1"/>
</dbReference>
<gene>
    <name evidence="4" type="ORF">HXX08_24155</name>
    <name evidence="5" type="ORF">OZ401_004517</name>
</gene>
<reference evidence="5" key="2">
    <citation type="journal article" date="2024" name="Nature">
        <title>Anoxygenic phototroph of the Chloroflexota uses a type I reaction centre.</title>
        <authorList>
            <person name="Tsuji J.M."/>
            <person name="Shaw N.A."/>
            <person name="Nagashima S."/>
            <person name="Venkiteswaran J.J."/>
            <person name="Schiff S.L."/>
            <person name="Watanabe T."/>
            <person name="Fukui M."/>
            <person name="Hanada S."/>
            <person name="Tank M."/>
            <person name="Neufeld J.D."/>
        </authorList>
    </citation>
    <scope>NUCLEOTIDE SEQUENCE</scope>
    <source>
        <strain evidence="5">L227-S17</strain>
    </source>
</reference>
<dbReference type="AlphaFoldDB" id="A0A8T7MAA8"/>
<dbReference type="SUPFAM" id="SSF53254">
    <property type="entry name" value="Phosphoglycerate mutase-like"/>
    <property type="match status" value="1"/>
</dbReference>
<feature type="binding site" evidence="3">
    <location>
        <position position="57"/>
    </location>
    <ligand>
        <name>substrate</name>
    </ligand>
</feature>
<evidence type="ECO:0000313" key="6">
    <source>
        <dbReference type="Proteomes" id="UP000521676"/>
    </source>
</evidence>
<evidence type="ECO:0000313" key="5">
    <source>
        <dbReference type="EMBL" id="WJW68895.1"/>
    </source>
</evidence>
<dbReference type="Proteomes" id="UP001431572">
    <property type="component" value="Chromosome 2"/>
</dbReference>
<feature type="active site" description="Proton donor/acceptor" evidence="2">
    <location>
        <position position="85"/>
    </location>
</feature>
<feature type="binding site" evidence="3">
    <location>
        <begin position="7"/>
        <end position="14"/>
    </location>
    <ligand>
        <name>substrate</name>
    </ligand>
</feature>
<dbReference type="SMART" id="SM00855">
    <property type="entry name" value="PGAM"/>
    <property type="match status" value="1"/>
</dbReference>